<dbReference type="RefSeq" id="YP_007006595.1">
    <property type="nucleotide sequence ID" value="NC_019520.1"/>
</dbReference>
<evidence type="ECO:0000256" key="5">
    <source>
        <dbReference type="ARBA" id="ARBA00022695"/>
    </source>
</evidence>
<evidence type="ECO:0000256" key="7">
    <source>
        <dbReference type="ARBA" id="ARBA00023314"/>
    </source>
</evidence>
<dbReference type="GeneID" id="14012093"/>
<feature type="domain" description="DNA-directed RNA polymerase N-terminal" evidence="10">
    <location>
        <begin position="5"/>
        <end position="289"/>
    </location>
</feature>
<evidence type="ECO:0000259" key="10">
    <source>
        <dbReference type="SMART" id="SM01311"/>
    </source>
</evidence>
<evidence type="ECO:0000256" key="2">
    <source>
        <dbReference type="ARBA" id="ARBA00012418"/>
    </source>
</evidence>
<dbReference type="GO" id="GO:0003677">
    <property type="term" value="F:DNA binding"/>
    <property type="evidence" value="ECO:0007669"/>
    <property type="project" value="InterPro"/>
</dbReference>
<evidence type="ECO:0000313" key="11">
    <source>
        <dbReference type="EMBL" id="AEZ65095.1"/>
    </source>
</evidence>
<name>H6VUA7_BPPKT</name>
<evidence type="ECO:0000256" key="4">
    <source>
        <dbReference type="ARBA" id="ARBA00022679"/>
    </source>
</evidence>
<reference evidence="11 12" key="1">
    <citation type="submission" date="2011-10" db="EMBL/GenBank/DDBJ databases">
        <authorList>
            <person name="Tarasyan K.K."/>
            <person name="Kulikov E.E."/>
            <person name="Letarov A.V."/>
        </authorList>
    </citation>
    <scope>NUCLEOTIDE SEQUENCE [LARGE SCALE GENOMIC DNA]</scope>
</reference>
<gene>
    <name evidence="11" type="ORF">phiKT_00012</name>
</gene>
<evidence type="ECO:0000256" key="1">
    <source>
        <dbReference type="ARBA" id="ARBA00009493"/>
    </source>
</evidence>
<dbReference type="InterPro" id="IPR002092">
    <property type="entry name" value="DNA-dir_Rpol_phage-type"/>
</dbReference>
<evidence type="ECO:0000256" key="3">
    <source>
        <dbReference type="ARBA" id="ARBA00022478"/>
    </source>
</evidence>
<dbReference type="GO" id="GO:0019083">
    <property type="term" value="P:viral transcription"/>
    <property type="evidence" value="ECO:0007669"/>
    <property type="project" value="UniProtKB-KW"/>
</dbReference>
<dbReference type="SUPFAM" id="SSF56672">
    <property type="entry name" value="DNA/RNA polymerases"/>
    <property type="match status" value="1"/>
</dbReference>
<dbReference type="InterPro" id="IPR029262">
    <property type="entry name" value="RPOL_N"/>
</dbReference>
<dbReference type="InterPro" id="IPR037159">
    <property type="entry name" value="RNA_POL_N_sf"/>
</dbReference>
<comment type="similarity">
    <text evidence="1 9">Belongs to the phage and mitochondrial RNA polymerase family.</text>
</comment>
<dbReference type="PANTHER" id="PTHR10102:SF0">
    <property type="entry name" value="DNA-DIRECTED RNA POLYMERASE, MITOCHONDRIAL"/>
    <property type="match status" value="1"/>
</dbReference>
<evidence type="ECO:0000256" key="9">
    <source>
        <dbReference type="RuleBase" id="RU003805"/>
    </source>
</evidence>
<dbReference type="GO" id="GO:0000428">
    <property type="term" value="C:DNA-directed RNA polymerase complex"/>
    <property type="evidence" value="ECO:0007669"/>
    <property type="project" value="UniProtKB-KW"/>
</dbReference>
<proteinExistence type="inferred from homology"/>
<dbReference type="Gene3D" id="1.10.150.20">
    <property type="entry name" value="5' to 3' exonuclease, C-terminal subdomain"/>
    <property type="match status" value="1"/>
</dbReference>
<dbReference type="SMART" id="SM01311">
    <property type="entry name" value="RPOL_N"/>
    <property type="match status" value="1"/>
</dbReference>
<comment type="catalytic activity">
    <reaction evidence="8 9">
        <text>RNA(n) + a ribonucleoside 5'-triphosphate = RNA(n+1) + diphosphate</text>
        <dbReference type="Rhea" id="RHEA:21248"/>
        <dbReference type="Rhea" id="RHEA-COMP:14527"/>
        <dbReference type="Rhea" id="RHEA-COMP:17342"/>
        <dbReference type="ChEBI" id="CHEBI:33019"/>
        <dbReference type="ChEBI" id="CHEBI:61557"/>
        <dbReference type="ChEBI" id="CHEBI:140395"/>
        <dbReference type="EC" id="2.7.7.6"/>
    </reaction>
</comment>
<dbReference type="PANTHER" id="PTHR10102">
    <property type="entry name" value="DNA-DIRECTED RNA POLYMERASE, MITOCHONDRIAL"/>
    <property type="match status" value="1"/>
</dbReference>
<organism evidence="11 12">
    <name type="scientific">Escherichia phage phiKT</name>
    <dbReference type="NCBI Taxonomy" id="1141519"/>
    <lineage>
        <taxon>Viruses</taxon>
        <taxon>Duplodnaviria</taxon>
        <taxon>Heunggongvirae</taxon>
        <taxon>Uroviricota</taxon>
        <taxon>Caudoviricetes</taxon>
        <taxon>Autographivirales</taxon>
        <taxon>Autonotataviridae</taxon>
        <taxon>Ermolevavirus</taxon>
        <taxon>Ermolevavirus PhiKT</taxon>
    </lineage>
</organism>
<dbReference type="EC" id="2.7.7.6" evidence="2 9"/>
<sequence>MMQLKSQAELESLSSERGLAKLMAECEQAESAGRASGAFYAKQLLERFVNRMAERIDHEMANPGAGRAKAHKKLVAVFDSKVTAFISVSTTLNMLMVNEQTPGTSLSRALGNAMYNELFCTTFDDANPDLFHTICKDLDKRQSKSSRHRMTVLKNQAAKKGIAWENWTVTEILQVGEWCLDNLVSVGLCETHTEVSRGKAKMYVELSDEALGMIEDTKRLVSFFRPQRLPFVEKPLDWTGIVGGGYHTARMQSTMPRCIKASPTQMDVLIKHRDDYKGTVVACINTLQSVEWRINKRILEVQQQMFRGFEPKNKPDALECHSKDVEDWTEADKSLHSHWKKEMARWYTEQRAERYAASRHAYTLSVAREFADYPRIWFMYFADWRGRYYPATTGISPQGTDISKSMLEFANGKPISDPIAEQFFFLLGSTKFGFDKGSISERVQWVHENHELIMACADEPLLHTDFWYREADKKTRYQFLAWCFEYAEYKRFPAGFVSRLPVSLDGTCNGLQHYSAMLRDSVGAKATNLLPANRPNDIYAQVAGVVTNLLESMSPADFPALTRESKPLSIYEVDFFRRGWLHHGISRSLVKRCVMTLPYGSKKFSMGRFIKGDYMLDIHPEEFDTDDYTDAANFLGDIVWKAIGMVVEKAVGGMSYFQGTSRAITRKKDVEVIQWPSMTGLPIVQDYWKTEYVQFRSVRGGGARLKCLVETDKIDKLGHANGIAPNIVHSLDAAHLTFVTLAAAKAGIDSFAMIHDDYGTHAADTALLFKLIREEFVKMYEQDPFTMIAEALEAQAISKYVPARPEFGDLDLQQVNHSEYFFL</sequence>
<dbReference type="InterPro" id="IPR043502">
    <property type="entry name" value="DNA/RNA_pol_sf"/>
</dbReference>
<dbReference type="Gene3D" id="1.10.287.280">
    <property type="match status" value="1"/>
</dbReference>
<dbReference type="InterPro" id="IPR046950">
    <property type="entry name" value="DNA-dir_Rpol_C_phage-type"/>
</dbReference>
<keyword evidence="12" id="KW-1185">Reference proteome</keyword>
<accession>H6VUA7</accession>
<dbReference type="PROSITE" id="PS00489">
    <property type="entry name" value="RNA_POL_PHAGE_2"/>
    <property type="match status" value="1"/>
</dbReference>
<dbReference type="GO" id="GO:0003899">
    <property type="term" value="F:DNA-directed RNA polymerase activity"/>
    <property type="evidence" value="ECO:0007669"/>
    <property type="project" value="UniProtKB-EC"/>
</dbReference>
<dbReference type="EMBL" id="JN882298">
    <property type="protein sequence ID" value="AEZ65095.1"/>
    <property type="molecule type" value="Genomic_DNA"/>
</dbReference>
<keyword evidence="5 9" id="KW-0548">Nucleotidyltransferase</keyword>
<evidence type="ECO:0000313" key="12">
    <source>
        <dbReference type="Proteomes" id="UP000009054"/>
    </source>
</evidence>
<evidence type="ECO:0000256" key="8">
    <source>
        <dbReference type="ARBA" id="ARBA00048552"/>
    </source>
</evidence>
<protein>
    <recommendedName>
        <fullName evidence="2 9">DNA-directed RNA polymerase</fullName>
        <ecNumber evidence="2 9">2.7.7.6</ecNumber>
    </recommendedName>
</protein>
<organismHost>
    <name type="scientific">Escherichia coli</name>
    <dbReference type="NCBI Taxonomy" id="562"/>
</organismHost>
<keyword evidence="7" id="KW-1195">Viral transcription</keyword>
<dbReference type="KEGG" id="vg:14012093"/>
<keyword evidence="6 9" id="KW-0804">Transcription</keyword>
<comment type="function">
    <text evidence="9">DNA-dependent RNA polymerase catalyzes the transcription of DNA into RNA using the four ribonucleoside triphosphates as substrates.</text>
</comment>
<dbReference type="Proteomes" id="UP000009054">
    <property type="component" value="Segment"/>
</dbReference>
<evidence type="ECO:0000256" key="6">
    <source>
        <dbReference type="ARBA" id="ARBA00023163"/>
    </source>
</evidence>
<dbReference type="Pfam" id="PF00940">
    <property type="entry name" value="RNA_pol"/>
    <property type="match status" value="1"/>
</dbReference>
<dbReference type="GO" id="GO:0006351">
    <property type="term" value="P:DNA-templated transcription"/>
    <property type="evidence" value="ECO:0007669"/>
    <property type="project" value="InterPro"/>
</dbReference>
<dbReference type="Gene3D" id="1.10.1320.10">
    <property type="entry name" value="DNA-directed RNA polymerase, N-terminal domain"/>
    <property type="match status" value="1"/>
</dbReference>
<dbReference type="PROSITE" id="PS00900">
    <property type="entry name" value="RNA_POL_PHAGE_1"/>
    <property type="match status" value="1"/>
</dbReference>
<keyword evidence="3 9" id="KW-0240">DNA-directed RNA polymerase</keyword>
<dbReference type="Pfam" id="PF14700">
    <property type="entry name" value="RPOL_N"/>
    <property type="match status" value="1"/>
</dbReference>
<keyword evidence="4 9" id="KW-0808">Transferase</keyword>
<dbReference type="OrthoDB" id="309at10239"/>